<keyword evidence="1" id="KW-0812">Transmembrane</keyword>
<proteinExistence type="predicted"/>
<evidence type="ECO:0000256" key="1">
    <source>
        <dbReference type="SAM" id="Phobius"/>
    </source>
</evidence>
<dbReference type="AlphaFoldDB" id="A0A840UWH7"/>
<organism evidence="2 3">
    <name type="scientific">Pectinatus brassicae</name>
    <dbReference type="NCBI Taxonomy" id="862415"/>
    <lineage>
        <taxon>Bacteria</taxon>
        <taxon>Bacillati</taxon>
        <taxon>Bacillota</taxon>
        <taxon>Negativicutes</taxon>
        <taxon>Selenomonadales</taxon>
        <taxon>Selenomonadaceae</taxon>
        <taxon>Pectinatus</taxon>
    </lineage>
</organism>
<comment type="caution">
    <text evidence="2">The sequence shown here is derived from an EMBL/GenBank/DDBJ whole genome shotgun (WGS) entry which is preliminary data.</text>
</comment>
<sequence>MNKDGIKTKIDAVMSGNKIVVVFAAGFLIVYMLFVLYMQTAGYAAAQLKFAYKNNNNEILNRYIAMPTIVNSAYDDVTGDLFTAIPMKPETKKRFDLFYKLIKPDLCRGTLQMIADYLQEHRWPQPSRTSILKGRDMGIDYEELLTRSLLRSTKIKAIGSINTGTNGEKLLPLTVIDRYTGTEFELQLLMQPNDQGTWQVVKIINYHDYLTYVRNACQNDIRTYLENTKSKTTAYNKQFNGLQQQFKNMTKDFSYNMPGSNRSQLYAFIKNSIIPAYLSHENYLQQVNVPAGAQHLHILRLQSNAKTIIAWQDFAAGMKDKDKKKLSVAEKNYQEALVLEQKVSDIVNKMPALFVPDIQ</sequence>
<keyword evidence="3" id="KW-1185">Reference proteome</keyword>
<feature type="transmembrane region" description="Helical" evidence="1">
    <location>
        <begin position="20"/>
        <end position="38"/>
    </location>
</feature>
<accession>A0A840UWH7</accession>
<evidence type="ECO:0000313" key="3">
    <source>
        <dbReference type="Proteomes" id="UP000559117"/>
    </source>
</evidence>
<dbReference type="Proteomes" id="UP000559117">
    <property type="component" value="Unassembled WGS sequence"/>
</dbReference>
<reference evidence="2 3" key="1">
    <citation type="submission" date="2020-08" db="EMBL/GenBank/DDBJ databases">
        <title>Genomic Encyclopedia of Type Strains, Phase IV (KMG-IV): sequencing the most valuable type-strain genomes for metagenomic binning, comparative biology and taxonomic classification.</title>
        <authorList>
            <person name="Goeker M."/>
        </authorList>
    </citation>
    <scope>NUCLEOTIDE SEQUENCE [LARGE SCALE GENOMIC DNA]</scope>
    <source>
        <strain evidence="2 3">DSM 24661</strain>
    </source>
</reference>
<evidence type="ECO:0000313" key="2">
    <source>
        <dbReference type="EMBL" id="MBB5337194.1"/>
    </source>
</evidence>
<keyword evidence="1" id="KW-1133">Transmembrane helix</keyword>
<protein>
    <submittedName>
        <fullName evidence="2">Uncharacterized protein</fullName>
    </submittedName>
</protein>
<gene>
    <name evidence="2" type="ORF">HNR32_002351</name>
</gene>
<dbReference type="EMBL" id="JACHFH010000037">
    <property type="protein sequence ID" value="MBB5337194.1"/>
    <property type="molecule type" value="Genomic_DNA"/>
</dbReference>
<keyword evidence="1" id="KW-0472">Membrane</keyword>
<name>A0A840UWH7_9FIRM</name>
<dbReference type="RefSeq" id="WP_183862819.1">
    <property type="nucleotide sequence ID" value="NZ_JACHFH010000037.1"/>
</dbReference>